<feature type="compositionally biased region" description="Basic and acidic residues" evidence="1">
    <location>
        <begin position="30"/>
        <end position="46"/>
    </location>
</feature>
<sequence>MLSRTGCGRAGAERAPDRPGRPLQHRVRRSRADPGDDHETDWRSDATRAFAASA</sequence>
<reference evidence="2" key="1">
    <citation type="submission" date="2015-12" db="EMBL/GenBank/DDBJ databases">
        <authorList>
            <person name="Tikhonova T.V."/>
            <person name="Pavlov A.R."/>
            <person name="Beletsky A.V."/>
            <person name="Mardanov A.V."/>
            <person name="Sorokin D.Y."/>
            <person name="Ravin N.V."/>
            <person name="Popov V.O."/>
        </authorList>
    </citation>
    <scope>NUCLEOTIDE SEQUENCE</scope>
    <source>
        <strain evidence="2">DSM 14787</strain>
    </source>
</reference>
<organism evidence="2 3">
    <name type="scientific">Thioalkalivibrio nitratireducens (strain DSM 14787 / UNIQEM 213 / ALEN2)</name>
    <dbReference type="NCBI Taxonomy" id="1255043"/>
    <lineage>
        <taxon>Bacteria</taxon>
        <taxon>Pseudomonadati</taxon>
        <taxon>Pseudomonadota</taxon>
        <taxon>Gammaproteobacteria</taxon>
        <taxon>Chromatiales</taxon>
        <taxon>Ectothiorhodospiraceae</taxon>
        <taxon>Thioalkalivibrio</taxon>
    </lineage>
</organism>
<name>L0DW70_THIND</name>
<keyword evidence="3" id="KW-1185">Reference proteome</keyword>
<gene>
    <name evidence="2" type="ordered locus">TVNIR_1596</name>
</gene>
<protein>
    <submittedName>
        <fullName evidence="2">Uncharacterized protein</fullName>
    </submittedName>
</protein>
<dbReference type="AlphaFoldDB" id="L0DW70"/>
<evidence type="ECO:0000313" key="3">
    <source>
        <dbReference type="Proteomes" id="UP000010809"/>
    </source>
</evidence>
<evidence type="ECO:0000313" key="2">
    <source>
        <dbReference type="EMBL" id="AGA33262.1"/>
    </source>
</evidence>
<dbReference type="Proteomes" id="UP000010809">
    <property type="component" value="Chromosome"/>
</dbReference>
<feature type="compositionally biased region" description="Basic and acidic residues" evidence="1">
    <location>
        <begin position="11"/>
        <end position="20"/>
    </location>
</feature>
<accession>L0DW70</accession>
<dbReference type="STRING" id="1255043.TVNIR_1596"/>
<evidence type="ECO:0000256" key="1">
    <source>
        <dbReference type="SAM" id="MobiDB-lite"/>
    </source>
</evidence>
<feature type="region of interest" description="Disordered" evidence="1">
    <location>
        <begin position="1"/>
        <end position="54"/>
    </location>
</feature>
<proteinExistence type="predicted"/>
<dbReference type="HOGENOM" id="CLU_3048997_0_0_6"/>
<dbReference type="KEGG" id="tni:TVNIR_1596"/>
<dbReference type="EMBL" id="CP003989">
    <property type="protein sequence ID" value="AGA33262.1"/>
    <property type="molecule type" value="Genomic_DNA"/>
</dbReference>